<dbReference type="InterPro" id="IPR029063">
    <property type="entry name" value="SAM-dependent_MTases_sf"/>
</dbReference>
<dbReference type="InterPro" id="IPR006342">
    <property type="entry name" value="FkbM_mtfrase"/>
</dbReference>
<dbReference type="Gene3D" id="3.40.50.150">
    <property type="entry name" value="Vaccinia Virus protein VP39"/>
    <property type="match status" value="1"/>
</dbReference>
<dbReference type="Pfam" id="PF05050">
    <property type="entry name" value="Methyltransf_21"/>
    <property type="match status" value="1"/>
</dbReference>
<dbReference type="SUPFAM" id="SSF53335">
    <property type="entry name" value="S-adenosyl-L-methionine-dependent methyltransferases"/>
    <property type="match status" value="1"/>
</dbReference>
<organism evidence="2 3">
    <name type="scientific">Taurinivorans muris</name>
    <dbReference type="NCBI Taxonomy" id="2787751"/>
    <lineage>
        <taxon>Bacteria</taxon>
        <taxon>Pseudomonadati</taxon>
        <taxon>Thermodesulfobacteriota</taxon>
        <taxon>Desulfovibrionia</taxon>
        <taxon>Desulfovibrionales</taxon>
        <taxon>Desulfovibrionaceae</taxon>
        <taxon>Taurinivorans</taxon>
    </lineage>
</organism>
<dbReference type="PANTHER" id="PTHR34203">
    <property type="entry name" value="METHYLTRANSFERASE, FKBM FAMILY PROTEIN"/>
    <property type="match status" value="1"/>
</dbReference>
<evidence type="ECO:0000313" key="3">
    <source>
        <dbReference type="Proteomes" id="UP001058120"/>
    </source>
</evidence>
<sequence>MNLKDRVNSIQLRRSWDMPDFRLNICCITLREDLALLPLFLEKYPKSKVCLLLVLDLLGNSPEYISVSTAGGTIAVPVCGVKDIKRIAELEKVIFCKPGAAGAGMVAAVLRELAVLGIHSVYLYAGRRGKFGVRKTLPDFYRQNEASLQKVYGLLADDASREAYAARIKALMTGNAGYLPLSAHEEYYHPLVRPEYGDIMLDGGVSDMVGVQKRFAQSVGEKGCVFGFEPIPDMAAVARKELACFPQYHLQTSGLGKTTEEVRFAYLRDSSHMAAQNSEEENSVLCQMTSIDDFVRKHWLGRVNCIKLDVEGAEMLALAGGRETILKHRPKLIVCLYHKPSDMVDVPLFIHDLAEEYALYVAHSSCMFTDTILYAIPRS</sequence>
<reference evidence="2" key="1">
    <citation type="submission" date="2020-12" db="EMBL/GenBank/DDBJ databases">
        <title>Taurinivorans muris gen. nov., sp. nov., fundamental and realized metabolic niche of a ubiquitous sulfidogenic bacterium in the murine intestine.</title>
        <authorList>
            <person name="Ye H."/>
            <person name="Hanson B.T."/>
            <person name="Loy A."/>
        </authorList>
    </citation>
    <scope>NUCLEOTIDE SEQUENCE</scope>
    <source>
        <strain evidence="2">LT0009</strain>
    </source>
</reference>
<gene>
    <name evidence="2" type="ORF">JBF11_08735</name>
</gene>
<dbReference type="GO" id="GO:0032259">
    <property type="term" value="P:methylation"/>
    <property type="evidence" value="ECO:0007669"/>
    <property type="project" value="UniProtKB-KW"/>
</dbReference>
<dbReference type="EMBL" id="CP065938">
    <property type="protein sequence ID" value="UWX05518.1"/>
    <property type="molecule type" value="Genomic_DNA"/>
</dbReference>
<name>A0ABY5Y0J1_9BACT</name>
<dbReference type="GO" id="GO:0008168">
    <property type="term" value="F:methyltransferase activity"/>
    <property type="evidence" value="ECO:0007669"/>
    <property type="project" value="UniProtKB-KW"/>
</dbReference>
<accession>A0ABY5Y0J1</accession>
<keyword evidence="3" id="KW-1185">Reference proteome</keyword>
<dbReference type="InterPro" id="IPR052514">
    <property type="entry name" value="SAM-dependent_MTase"/>
</dbReference>
<dbReference type="PANTHER" id="PTHR34203:SF15">
    <property type="entry name" value="SLL1173 PROTEIN"/>
    <property type="match status" value="1"/>
</dbReference>
<evidence type="ECO:0000313" key="2">
    <source>
        <dbReference type="EMBL" id="UWX05518.1"/>
    </source>
</evidence>
<feature type="domain" description="Methyltransferase FkbM" evidence="1">
    <location>
        <begin position="211"/>
        <end position="350"/>
    </location>
</feature>
<keyword evidence="2" id="KW-0489">Methyltransferase</keyword>
<protein>
    <submittedName>
        <fullName evidence="2">FkbM family methyltransferase</fullName>
    </submittedName>
</protein>
<keyword evidence="2" id="KW-0808">Transferase</keyword>
<dbReference type="NCBIfam" id="TIGR01444">
    <property type="entry name" value="fkbM_fam"/>
    <property type="match status" value="1"/>
</dbReference>
<dbReference type="Proteomes" id="UP001058120">
    <property type="component" value="Chromosome"/>
</dbReference>
<dbReference type="RefSeq" id="WP_334315101.1">
    <property type="nucleotide sequence ID" value="NZ_CP065938.1"/>
</dbReference>
<evidence type="ECO:0000259" key="1">
    <source>
        <dbReference type="Pfam" id="PF05050"/>
    </source>
</evidence>
<proteinExistence type="predicted"/>